<feature type="compositionally biased region" description="Basic residues" evidence="1">
    <location>
        <begin position="1"/>
        <end position="11"/>
    </location>
</feature>
<evidence type="ECO:0000313" key="3">
    <source>
        <dbReference type="Proteomes" id="UP000248961"/>
    </source>
</evidence>
<feature type="compositionally biased region" description="Basic and acidic residues" evidence="1">
    <location>
        <begin position="12"/>
        <end position="30"/>
    </location>
</feature>
<evidence type="ECO:0000313" key="2">
    <source>
        <dbReference type="EMBL" id="RAL10750.1"/>
    </source>
</evidence>
<dbReference type="AlphaFoldDB" id="A0A395HSJ1"/>
<organism evidence="2 3">
    <name type="scientific">Aspergillus homomorphus (strain CBS 101889)</name>
    <dbReference type="NCBI Taxonomy" id="1450537"/>
    <lineage>
        <taxon>Eukaryota</taxon>
        <taxon>Fungi</taxon>
        <taxon>Dikarya</taxon>
        <taxon>Ascomycota</taxon>
        <taxon>Pezizomycotina</taxon>
        <taxon>Eurotiomycetes</taxon>
        <taxon>Eurotiomycetidae</taxon>
        <taxon>Eurotiales</taxon>
        <taxon>Aspergillaceae</taxon>
        <taxon>Aspergillus</taxon>
        <taxon>Aspergillus subgen. Circumdati</taxon>
    </lineage>
</organism>
<dbReference type="VEuPathDB" id="FungiDB:BO97DRAFT_479093"/>
<reference evidence="2 3" key="1">
    <citation type="submission" date="2018-02" db="EMBL/GenBank/DDBJ databases">
        <title>The genomes of Aspergillus section Nigri reveals drivers in fungal speciation.</title>
        <authorList>
            <consortium name="DOE Joint Genome Institute"/>
            <person name="Vesth T.C."/>
            <person name="Nybo J."/>
            <person name="Theobald S."/>
            <person name="Brandl J."/>
            <person name="Frisvad J.C."/>
            <person name="Nielsen K.F."/>
            <person name="Lyhne E.K."/>
            <person name="Kogle M.E."/>
            <person name="Kuo A."/>
            <person name="Riley R."/>
            <person name="Clum A."/>
            <person name="Nolan M."/>
            <person name="Lipzen A."/>
            <person name="Salamov A."/>
            <person name="Henrissat B."/>
            <person name="Wiebenga A."/>
            <person name="De vries R.P."/>
            <person name="Grigoriev I.V."/>
            <person name="Mortensen U.H."/>
            <person name="Andersen M.R."/>
            <person name="Baker S.E."/>
        </authorList>
    </citation>
    <scope>NUCLEOTIDE SEQUENCE [LARGE SCALE GENOMIC DNA]</scope>
    <source>
        <strain evidence="2 3">CBS 101889</strain>
    </source>
</reference>
<feature type="region of interest" description="Disordered" evidence="1">
    <location>
        <begin position="69"/>
        <end position="93"/>
    </location>
</feature>
<protein>
    <submittedName>
        <fullName evidence="2">Uncharacterized protein</fullName>
    </submittedName>
</protein>
<proteinExistence type="predicted"/>
<name>A0A395HSJ1_ASPHC</name>
<sequence length="204" mass="22356">MSWRNPPHKARSLRDRPVERVGREGREDGRPGFGAVGLSLGRIPEWIKKGPPPPSPAVRLAVVGRGSELTSTVGRTERAGRAGRTAGLPLRSQGTYPTFPTSANNTYTSSWVGTYLAAFYAVDRVVRPETERQRGPSSSNPIGQIQLSHQERDPSLVYCILDSSVCAALDKQGFRISFPLMDSPTHQPCVSRFRLTNGLKGSWD</sequence>
<dbReference type="Proteomes" id="UP000248961">
    <property type="component" value="Unassembled WGS sequence"/>
</dbReference>
<dbReference type="GeneID" id="37204962"/>
<keyword evidence="3" id="KW-1185">Reference proteome</keyword>
<accession>A0A395HSJ1</accession>
<dbReference type="EMBL" id="KZ824293">
    <property type="protein sequence ID" value="RAL10750.1"/>
    <property type="molecule type" value="Genomic_DNA"/>
</dbReference>
<gene>
    <name evidence="2" type="ORF">BO97DRAFT_479093</name>
</gene>
<dbReference type="RefSeq" id="XP_025549904.1">
    <property type="nucleotide sequence ID" value="XM_025700673.1"/>
</dbReference>
<evidence type="ECO:0000256" key="1">
    <source>
        <dbReference type="SAM" id="MobiDB-lite"/>
    </source>
</evidence>
<feature type="region of interest" description="Disordered" evidence="1">
    <location>
        <begin position="1"/>
        <end position="35"/>
    </location>
</feature>